<evidence type="ECO:0000256" key="8">
    <source>
        <dbReference type="ARBA" id="ARBA00023030"/>
    </source>
</evidence>
<reference evidence="11" key="1">
    <citation type="submission" date="2016-04" db="EMBL/GenBank/DDBJ databases">
        <title>Cephalotus genome sequencing.</title>
        <authorList>
            <person name="Fukushima K."/>
            <person name="Hasebe M."/>
            <person name="Fang X."/>
        </authorList>
    </citation>
    <scope>NUCLEOTIDE SEQUENCE [LARGE SCALE GENOMIC DNA]</scope>
    <source>
        <strain evidence="11">cv. St1</strain>
    </source>
</reference>
<evidence type="ECO:0000256" key="1">
    <source>
        <dbReference type="ARBA" id="ARBA00004613"/>
    </source>
</evidence>
<comment type="caution">
    <text evidence="10">The sequence shown here is derived from an EMBL/GenBank/DDBJ whole genome shotgun (WGS) entry which is preliminary data.</text>
</comment>
<evidence type="ECO:0000313" key="11">
    <source>
        <dbReference type="Proteomes" id="UP000187406"/>
    </source>
</evidence>
<comment type="subcellular location">
    <subcellularLocation>
        <location evidence="1 9">Secreted</location>
    </subcellularLocation>
</comment>
<dbReference type="GO" id="GO:0008283">
    <property type="term" value="P:cell population proliferation"/>
    <property type="evidence" value="ECO:0007669"/>
    <property type="project" value="UniProtKB-UniRule"/>
</dbReference>
<evidence type="ECO:0000256" key="3">
    <source>
        <dbReference type="ARBA" id="ARBA00022473"/>
    </source>
</evidence>
<dbReference type="InterPro" id="IPR009438">
    <property type="entry name" value="Phytosulfokine"/>
</dbReference>
<evidence type="ECO:0000256" key="6">
    <source>
        <dbReference type="ARBA" id="ARBA00022729"/>
    </source>
</evidence>
<dbReference type="GO" id="GO:0008083">
    <property type="term" value="F:growth factor activity"/>
    <property type="evidence" value="ECO:0007669"/>
    <property type="project" value="UniProtKB-UniRule"/>
</dbReference>
<keyword evidence="5 9" id="KW-0765">Sulfation</keyword>
<proteinExistence type="inferred from homology"/>
<evidence type="ECO:0000256" key="4">
    <source>
        <dbReference type="ARBA" id="ARBA00022525"/>
    </source>
</evidence>
<dbReference type="GO" id="GO:0030154">
    <property type="term" value="P:cell differentiation"/>
    <property type="evidence" value="ECO:0007669"/>
    <property type="project" value="UniProtKB-UniRule"/>
</dbReference>
<sequence>MYLYLSSLLTTHTHSLFKGETMKQSLLASALLLLILLLISSKISARFITTKQGKKEVKFNKIANEKSLLEKDSSEFINLLGLELCDDGDDECFNRRILSEAHLDYIYTQHHKP</sequence>
<dbReference type="PANTHER" id="PTHR33285:SF22">
    <property type="entry name" value="PHYTOSULFOKINES 6-RELATED"/>
    <property type="match status" value="1"/>
</dbReference>
<dbReference type="Proteomes" id="UP000187406">
    <property type="component" value="Unassembled WGS sequence"/>
</dbReference>
<comment type="function">
    <text evidence="9">Promotes plant cell differentiation, organogenesis and somatic embryogenesis as well as cell proliferation.</text>
</comment>
<keyword evidence="7 9" id="KW-0221">Differentiation</keyword>
<evidence type="ECO:0000256" key="9">
    <source>
        <dbReference type="RuleBase" id="RU368031"/>
    </source>
</evidence>
<evidence type="ECO:0000256" key="5">
    <source>
        <dbReference type="ARBA" id="ARBA00022641"/>
    </source>
</evidence>
<evidence type="ECO:0000256" key="2">
    <source>
        <dbReference type="ARBA" id="ARBA00010781"/>
    </source>
</evidence>
<dbReference type="STRING" id="3775.A0A1Q3B1C0"/>
<dbReference type="EMBL" id="BDDD01000225">
    <property type="protein sequence ID" value="GAV61801.1"/>
    <property type="molecule type" value="Genomic_DNA"/>
</dbReference>
<accession>A0A1Q3B1C0</accession>
<dbReference type="PANTHER" id="PTHR33285">
    <property type="entry name" value="PHYTOSULFOKINES 3"/>
    <property type="match status" value="1"/>
</dbReference>
<dbReference type="Pfam" id="PF06404">
    <property type="entry name" value="PSK"/>
    <property type="match status" value="1"/>
</dbReference>
<comment type="similarity">
    <text evidence="2 9">Belongs to the phytosulfokine family.</text>
</comment>
<evidence type="ECO:0000256" key="7">
    <source>
        <dbReference type="ARBA" id="ARBA00022782"/>
    </source>
</evidence>
<keyword evidence="8 9" id="KW-0339">Growth factor</keyword>
<dbReference type="GO" id="GO:0005576">
    <property type="term" value="C:extracellular region"/>
    <property type="evidence" value="ECO:0007669"/>
    <property type="project" value="UniProtKB-SubCell"/>
</dbReference>
<dbReference type="FunCoup" id="A0A1Q3B1C0">
    <property type="interactions" value="80"/>
</dbReference>
<protein>
    <recommendedName>
        <fullName evidence="9">Phytosulfokine</fullName>
    </recommendedName>
    <component>
        <recommendedName>
            <fullName evidence="9">Phytosulfokine-alpha</fullName>
            <shortName evidence="9">PSK-alpha</shortName>
            <shortName evidence="9">Phytosulfokine-a</shortName>
        </recommendedName>
    </component>
    <component>
        <recommendedName>
            <fullName evidence="9">Phytosulfokine-beta</fullName>
            <shortName evidence="9">PSK-beta</shortName>
            <shortName evidence="9">Phytosulfokine-b</shortName>
        </recommendedName>
    </component>
</protein>
<keyword evidence="3 9" id="KW-0217">Developmental protein</keyword>
<dbReference type="OrthoDB" id="1914102at2759"/>
<keyword evidence="6 9" id="KW-0732">Signal</keyword>
<evidence type="ECO:0000313" key="10">
    <source>
        <dbReference type="EMBL" id="GAV61801.1"/>
    </source>
</evidence>
<keyword evidence="11" id="KW-1185">Reference proteome</keyword>
<keyword evidence="4 9" id="KW-0964">Secreted</keyword>
<comment type="PTM">
    <text evidence="9">Sulfation is important for activity and for the binding to a putative membrane receptor.</text>
</comment>
<gene>
    <name evidence="10" type="ORF">CFOL_v3_05327</name>
</gene>
<dbReference type="AlphaFoldDB" id="A0A1Q3B1C0"/>
<organism evidence="10 11">
    <name type="scientific">Cephalotus follicularis</name>
    <name type="common">Albany pitcher plant</name>
    <dbReference type="NCBI Taxonomy" id="3775"/>
    <lineage>
        <taxon>Eukaryota</taxon>
        <taxon>Viridiplantae</taxon>
        <taxon>Streptophyta</taxon>
        <taxon>Embryophyta</taxon>
        <taxon>Tracheophyta</taxon>
        <taxon>Spermatophyta</taxon>
        <taxon>Magnoliopsida</taxon>
        <taxon>eudicotyledons</taxon>
        <taxon>Gunneridae</taxon>
        <taxon>Pentapetalae</taxon>
        <taxon>rosids</taxon>
        <taxon>fabids</taxon>
        <taxon>Oxalidales</taxon>
        <taxon>Cephalotaceae</taxon>
        <taxon>Cephalotus</taxon>
    </lineage>
</organism>
<name>A0A1Q3B1C0_CEPFO</name>
<comment type="PTM">
    <text evidence="9">PSK-alpha is produced by endopeptidase digestion. PSK-beta is produced from PSK-alpha by exopeptidase digestion.</text>
</comment>
<dbReference type="InParanoid" id="A0A1Q3B1C0"/>